<name>G2PHE8_STRV4</name>
<evidence type="ECO:0000313" key="1">
    <source>
        <dbReference type="EMBL" id="AEM88794.1"/>
    </source>
</evidence>
<reference evidence="1" key="1">
    <citation type="submission" date="2011-08" db="EMBL/GenBank/DDBJ databases">
        <title>Complete sequence of plasmid 2 of Streptomyces violaceusniger Tu 4113.</title>
        <authorList>
            <consortium name="US DOE Joint Genome Institute"/>
            <person name="Lucas S."/>
            <person name="Han J."/>
            <person name="Lapidus A."/>
            <person name="Cheng J.-F."/>
            <person name="Goodwin L."/>
            <person name="Pitluck S."/>
            <person name="Peters L."/>
            <person name="Ivanova N."/>
            <person name="Daligault H."/>
            <person name="Detter J.C."/>
            <person name="Han C."/>
            <person name="Tapia R."/>
            <person name="Land M."/>
            <person name="Hauser L."/>
            <person name="Kyrpides N."/>
            <person name="Ivanova N."/>
            <person name="Pagani I."/>
            <person name="Hagen A."/>
            <person name="Katz L."/>
            <person name="Fiedler H.-P."/>
            <person name="Keasling J."/>
            <person name="Fortman J."/>
            <person name="Woyke T."/>
        </authorList>
    </citation>
    <scope>NUCLEOTIDE SEQUENCE [LARGE SCALE GENOMIC DNA]</scope>
    <source>
        <strain evidence="1">Tu 4113</strain>
        <plasmid evidence="1">pSTRVI02</plasmid>
    </source>
</reference>
<organism evidence="1 2">
    <name type="scientific">Streptomyces violaceusniger (strain Tu 4113)</name>
    <dbReference type="NCBI Taxonomy" id="653045"/>
    <lineage>
        <taxon>Bacteria</taxon>
        <taxon>Bacillati</taxon>
        <taxon>Actinomycetota</taxon>
        <taxon>Actinomycetes</taxon>
        <taxon>Kitasatosporales</taxon>
        <taxon>Streptomycetaceae</taxon>
        <taxon>Streptomyces</taxon>
        <taxon>Streptomyces violaceusniger group</taxon>
    </lineage>
</organism>
<dbReference type="AlphaFoldDB" id="G2PHE8"/>
<accession>G2PHE8</accession>
<dbReference type="Proteomes" id="UP000008703">
    <property type="component" value="Plasmid pSTRVI02"/>
</dbReference>
<dbReference type="EMBL" id="CP002996">
    <property type="protein sequence ID" value="AEM88794.1"/>
    <property type="molecule type" value="Genomic_DNA"/>
</dbReference>
<keyword evidence="1" id="KW-0614">Plasmid</keyword>
<evidence type="ECO:0000313" key="2">
    <source>
        <dbReference type="Proteomes" id="UP000008703"/>
    </source>
</evidence>
<keyword evidence="2" id="KW-1185">Reference proteome</keyword>
<protein>
    <submittedName>
        <fullName evidence="1">Uncharacterized protein</fullName>
    </submittedName>
</protein>
<dbReference type="KEGG" id="svl:Strvi_0017"/>
<geneLocation type="plasmid" evidence="1 2">
    <name>pSTRVI02</name>
</geneLocation>
<gene>
    <name evidence="1" type="ORF">Strvi_0017</name>
</gene>
<proteinExistence type="predicted"/>
<dbReference type="HOGENOM" id="CLU_2095599_0_0_11"/>
<sequence>MRKQMRDTRSLMAQAAQSLEASRVALMGQPDLDLEEAQRATMALRLMGAALTALGAGSHVYLSTSCEHETHGYCSSRRGSNGETVWDKKPAECKFCDSPCVCWCHWPPHRADAARR</sequence>